<dbReference type="InterPro" id="IPR045117">
    <property type="entry name" value="ATXN2-like"/>
</dbReference>
<evidence type="ECO:0000256" key="1">
    <source>
        <dbReference type="SAM" id="MobiDB-lite"/>
    </source>
</evidence>
<name>A0AAV9AHU2_ACOGR</name>
<feature type="domain" description="LsmAD" evidence="2">
    <location>
        <begin position="222"/>
        <end position="293"/>
    </location>
</feature>
<dbReference type="PANTHER" id="PTHR12854:SF7">
    <property type="entry name" value="ATAXIN-2 HOMOLOG"/>
    <property type="match status" value="1"/>
</dbReference>
<feature type="region of interest" description="Disordered" evidence="1">
    <location>
        <begin position="1"/>
        <end position="55"/>
    </location>
</feature>
<comment type="caution">
    <text evidence="3">The sequence shown here is derived from an EMBL/GenBank/DDBJ whole genome shotgun (WGS) entry which is preliminary data.</text>
</comment>
<dbReference type="AlphaFoldDB" id="A0AAV9AHU2"/>
<reference evidence="3" key="2">
    <citation type="submission" date="2023-06" db="EMBL/GenBank/DDBJ databases">
        <authorList>
            <person name="Ma L."/>
            <person name="Liu K.-W."/>
            <person name="Li Z."/>
            <person name="Hsiao Y.-Y."/>
            <person name="Qi Y."/>
            <person name="Fu T."/>
            <person name="Tang G."/>
            <person name="Zhang D."/>
            <person name="Sun W.-H."/>
            <person name="Liu D.-K."/>
            <person name="Li Y."/>
            <person name="Chen G.-Z."/>
            <person name="Liu X.-D."/>
            <person name="Liao X.-Y."/>
            <person name="Jiang Y.-T."/>
            <person name="Yu X."/>
            <person name="Hao Y."/>
            <person name="Huang J."/>
            <person name="Zhao X.-W."/>
            <person name="Ke S."/>
            <person name="Chen Y.-Y."/>
            <person name="Wu W.-L."/>
            <person name="Hsu J.-L."/>
            <person name="Lin Y.-F."/>
            <person name="Huang M.-D."/>
            <person name="Li C.-Y."/>
            <person name="Huang L."/>
            <person name="Wang Z.-W."/>
            <person name="Zhao X."/>
            <person name="Zhong W.-Y."/>
            <person name="Peng D.-H."/>
            <person name="Ahmad S."/>
            <person name="Lan S."/>
            <person name="Zhang J.-S."/>
            <person name="Tsai W.-C."/>
            <person name="Van De Peer Y."/>
            <person name="Liu Z.-J."/>
        </authorList>
    </citation>
    <scope>NUCLEOTIDE SEQUENCE</scope>
    <source>
        <strain evidence="3">SCP</strain>
        <tissue evidence="3">Leaves</tissue>
    </source>
</reference>
<evidence type="ECO:0000313" key="3">
    <source>
        <dbReference type="EMBL" id="KAK1263664.1"/>
    </source>
</evidence>
<dbReference type="EMBL" id="JAUJYN010000009">
    <property type="protein sequence ID" value="KAK1263664.1"/>
    <property type="molecule type" value="Genomic_DNA"/>
</dbReference>
<dbReference type="Pfam" id="PF06741">
    <property type="entry name" value="LsmAD"/>
    <property type="match status" value="1"/>
</dbReference>
<dbReference type="InterPro" id="IPR025852">
    <property type="entry name" value="SM_dom_ATX"/>
</dbReference>
<keyword evidence="4" id="KW-1185">Reference proteome</keyword>
<protein>
    <recommendedName>
        <fullName evidence="2">LsmAD domain-containing protein</fullName>
    </recommendedName>
</protein>
<evidence type="ECO:0000259" key="2">
    <source>
        <dbReference type="SMART" id="SM01272"/>
    </source>
</evidence>
<dbReference type="GO" id="GO:0010494">
    <property type="term" value="C:cytoplasmic stress granule"/>
    <property type="evidence" value="ECO:0007669"/>
    <property type="project" value="TreeGrafter"/>
</dbReference>
<dbReference type="GO" id="GO:0003729">
    <property type="term" value="F:mRNA binding"/>
    <property type="evidence" value="ECO:0007669"/>
    <property type="project" value="TreeGrafter"/>
</dbReference>
<dbReference type="Proteomes" id="UP001179952">
    <property type="component" value="Unassembled WGS sequence"/>
</dbReference>
<reference evidence="3" key="1">
    <citation type="journal article" date="2023" name="Nat. Commun.">
        <title>Diploid and tetraploid genomes of Acorus and the evolution of monocots.</title>
        <authorList>
            <person name="Ma L."/>
            <person name="Liu K.W."/>
            <person name="Li Z."/>
            <person name="Hsiao Y.Y."/>
            <person name="Qi Y."/>
            <person name="Fu T."/>
            <person name="Tang G.D."/>
            <person name="Zhang D."/>
            <person name="Sun W.H."/>
            <person name="Liu D.K."/>
            <person name="Li Y."/>
            <person name="Chen G.Z."/>
            <person name="Liu X.D."/>
            <person name="Liao X.Y."/>
            <person name="Jiang Y.T."/>
            <person name="Yu X."/>
            <person name="Hao Y."/>
            <person name="Huang J."/>
            <person name="Zhao X.W."/>
            <person name="Ke S."/>
            <person name="Chen Y.Y."/>
            <person name="Wu W.L."/>
            <person name="Hsu J.L."/>
            <person name="Lin Y.F."/>
            <person name="Huang M.D."/>
            <person name="Li C.Y."/>
            <person name="Huang L."/>
            <person name="Wang Z.W."/>
            <person name="Zhao X."/>
            <person name="Zhong W.Y."/>
            <person name="Peng D.H."/>
            <person name="Ahmad S."/>
            <person name="Lan S."/>
            <person name="Zhang J.S."/>
            <person name="Tsai W.C."/>
            <person name="Van de Peer Y."/>
            <person name="Liu Z.J."/>
        </authorList>
    </citation>
    <scope>NUCLEOTIDE SEQUENCE</scope>
    <source>
        <strain evidence="3">SCP</strain>
    </source>
</reference>
<dbReference type="GO" id="GO:0034063">
    <property type="term" value="P:stress granule assembly"/>
    <property type="evidence" value="ECO:0007669"/>
    <property type="project" value="TreeGrafter"/>
</dbReference>
<feature type="compositionally biased region" description="Polar residues" evidence="1">
    <location>
        <begin position="1"/>
        <end position="15"/>
    </location>
</feature>
<gene>
    <name evidence="3" type="ORF">QJS04_geneDACA013441</name>
</gene>
<proteinExistence type="predicted"/>
<feature type="compositionally biased region" description="Low complexity" evidence="1">
    <location>
        <begin position="452"/>
        <end position="473"/>
    </location>
</feature>
<feature type="compositionally biased region" description="Basic and acidic residues" evidence="1">
    <location>
        <begin position="19"/>
        <end position="32"/>
    </location>
</feature>
<dbReference type="InterPro" id="IPR009604">
    <property type="entry name" value="LsmAD_domain"/>
</dbReference>
<sequence>MSIQQGVQHKPSANGSGRRRTDREMGTRRENKLNIGRSSSRNFGTAGLANRNKVGGFESPSRDRLTYLSTCIIGHHVEVQVQNGCIFSGILHAISAENDFGVILKMARLTKDGSTKGQKSLADSISRAPTKTLIIPAKELVQVIAKDVSFAGSRLTNDHGNEKQQDLMTDSVISHNHYVETERKLERWIPNEDDPQCPELENIFDSSWNRNWDQFETNEILFGVKSTFDEELYTTKLEKGPQKRELEREATRIAREIEREETNDVHLAEERGSHFFDALDLDEESRFSSVLRDADDGSYEENGNSILDDCFNETSGRSNDSAISWASPDVCRWKSSEATSSCSSLDEEASSQVLAGRETFISCPLNHARKPSDCSSTGSAIDKGDRMSEIHVRDQDGGENFSKDHTEQIVFEDSRASRCDGSIKMSTTKPVNTHVRPGSSASSTSECPGSYSVSSGPALSSRSSVGSLSSEKSTLNPHAKEFRLNPNAKSFTPSASLRPPVPMSDGSFHVSAKGPTIPQMHSLPVRVGIGSFSGHQSLVYNPQVAVQNPQPYIHPNGVMYGQQMIIGQPQPFVYMPSYPPEMQYKGREF</sequence>
<feature type="region of interest" description="Disordered" evidence="1">
    <location>
        <begin position="421"/>
        <end position="502"/>
    </location>
</feature>
<evidence type="ECO:0000313" key="4">
    <source>
        <dbReference type="Proteomes" id="UP001179952"/>
    </source>
</evidence>
<organism evidence="3 4">
    <name type="scientific">Acorus gramineus</name>
    <name type="common">Dwarf sweet flag</name>
    <dbReference type="NCBI Taxonomy" id="55184"/>
    <lineage>
        <taxon>Eukaryota</taxon>
        <taxon>Viridiplantae</taxon>
        <taxon>Streptophyta</taxon>
        <taxon>Embryophyta</taxon>
        <taxon>Tracheophyta</taxon>
        <taxon>Spermatophyta</taxon>
        <taxon>Magnoliopsida</taxon>
        <taxon>Liliopsida</taxon>
        <taxon>Acoraceae</taxon>
        <taxon>Acorus</taxon>
    </lineage>
</organism>
<dbReference type="PANTHER" id="PTHR12854">
    <property type="entry name" value="ATAXIN 2-RELATED"/>
    <property type="match status" value="1"/>
</dbReference>
<accession>A0AAV9AHU2</accession>
<dbReference type="SMART" id="SM01272">
    <property type="entry name" value="LsmAD"/>
    <property type="match status" value="1"/>
</dbReference>
<dbReference type="Pfam" id="PF14438">
    <property type="entry name" value="SM-ATX"/>
    <property type="match status" value="1"/>
</dbReference>